<evidence type="ECO:0008006" key="2">
    <source>
        <dbReference type="Google" id="ProtNLM"/>
    </source>
</evidence>
<evidence type="ECO:0000313" key="1">
    <source>
        <dbReference type="EMBL" id="HGE78543.1"/>
    </source>
</evidence>
<proteinExistence type="predicted"/>
<gene>
    <name evidence="1" type="ORF">ENX68_06055</name>
</gene>
<accession>A0A7V3RHW1</accession>
<protein>
    <recommendedName>
        <fullName evidence="2">Cytosolic protein</fullName>
    </recommendedName>
</protein>
<dbReference type="Pfam" id="PF19620">
    <property type="entry name" value="DUF6125"/>
    <property type="match status" value="1"/>
</dbReference>
<organism evidence="1">
    <name type="scientific">candidate division WOR-3 bacterium</name>
    <dbReference type="NCBI Taxonomy" id="2052148"/>
    <lineage>
        <taxon>Bacteria</taxon>
        <taxon>Bacteria division WOR-3</taxon>
    </lineage>
</organism>
<dbReference type="AlphaFoldDB" id="A0A7V3RHW1"/>
<dbReference type="EMBL" id="DTOZ01000153">
    <property type="protein sequence ID" value="HGE78543.1"/>
    <property type="molecule type" value="Genomic_DNA"/>
</dbReference>
<name>A0A7V3RHW1_UNCW3</name>
<comment type="caution">
    <text evidence="1">The sequence shown here is derived from an EMBL/GenBank/DDBJ whole genome shotgun (WGS) entry which is preliminary data.</text>
</comment>
<reference evidence="1" key="1">
    <citation type="journal article" date="2020" name="mSystems">
        <title>Genome- and Community-Level Interaction Insights into Carbon Utilization and Element Cycling Functions of Hydrothermarchaeota in Hydrothermal Sediment.</title>
        <authorList>
            <person name="Zhou Z."/>
            <person name="Liu Y."/>
            <person name="Xu W."/>
            <person name="Pan J."/>
            <person name="Luo Z.H."/>
            <person name="Li M."/>
        </authorList>
    </citation>
    <scope>NUCLEOTIDE SEQUENCE [LARGE SCALE GENOMIC DNA]</scope>
    <source>
        <strain evidence="1">SpSt-961</strain>
    </source>
</reference>
<sequence>MKQFKIIEPRDLTKEELLSFIPDLAKNWLAHDGLWFLCVEEKYGMESAIELDKKAWEKFTVIEAERIMKRLNIPQNSGIMGLIQALKFRLYAFINKQEIIEVSEKRCVLRMNNCRVQEARKRKGLPDFPCKEVGIIEYSYFAKTIDQRIQTNCLCCPPDQHPDDYFCAWEFILQD</sequence>